<dbReference type="RefSeq" id="WP_203852469.1">
    <property type="nucleotide sequence ID" value="NZ_BAAAVW010000014.1"/>
</dbReference>
<keyword evidence="2" id="KW-1185">Reference proteome</keyword>
<protein>
    <submittedName>
        <fullName evidence="1">Uncharacterized protein</fullName>
    </submittedName>
</protein>
<dbReference type="EMBL" id="BONQ01000139">
    <property type="protein sequence ID" value="GIG50837.1"/>
    <property type="molecule type" value="Genomic_DNA"/>
</dbReference>
<sequence>MTGRAVRLRSVDTNPIFWPTRLTPARHATPAERFAKCATAVSELYTIHLDAGAPLVAKTSWARFVPVDRPGPARFSGEPATAQLGMGEVHDVPFDPAVLDLPDGARRPAILDWLQEHLLLLAAALGWDTAPLDAAYRACRRDGCRFRQAGPPKRWDGAAATWRPWPDDVTPPGYEWWSGQVERLSRRELPCPPPAIAGHRHERRRT</sequence>
<accession>A0A919PW94</accession>
<dbReference type="AlphaFoldDB" id="A0A919PW94"/>
<comment type="caution">
    <text evidence="1">The sequence shown here is derived from an EMBL/GenBank/DDBJ whole genome shotgun (WGS) entry which is preliminary data.</text>
</comment>
<organism evidence="1 2">
    <name type="scientific">Dactylosporangium siamense</name>
    <dbReference type="NCBI Taxonomy" id="685454"/>
    <lineage>
        <taxon>Bacteria</taxon>
        <taxon>Bacillati</taxon>
        <taxon>Actinomycetota</taxon>
        <taxon>Actinomycetes</taxon>
        <taxon>Micromonosporales</taxon>
        <taxon>Micromonosporaceae</taxon>
        <taxon>Dactylosporangium</taxon>
    </lineage>
</organism>
<evidence type="ECO:0000313" key="1">
    <source>
        <dbReference type="EMBL" id="GIG50837.1"/>
    </source>
</evidence>
<dbReference type="Proteomes" id="UP000660611">
    <property type="component" value="Unassembled WGS sequence"/>
</dbReference>
<reference evidence="1" key="1">
    <citation type="submission" date="2021-01" db="EMBL/GenBank/DDBJ databases">
        <title>Whole genome shotgun sequence of Dactylosporangium siamense NBRC 106093.</title>
        <authorList>
            <person name="Komaki H."/>
            <person name="Tamura T."/>
        </authorList>
    </citation>
    <scope>NUCLEOTIDE SEQUENCE</scope>
    <source>
        <strain evidence="1">NBRC 106093</strain>
    </source>
</reference>
<proteinExistence type="predicted"/>
<evidence type="ECO:0000313" key="2">
    <source>
        <dbReference type="Proteomes" id="UP000660611"/>
    </source>
</evidence>
<name>A0A919PW94_9ACTN</name>
<gene>
    <name evidence="1" type="ORF">Dsi01nite_088780</name>
</gene>